<dbReference type="Proteomes" id="UP001605036">
    <property type="component" value="Unassembled WGS sequence"/>
</dbReference>
<gene>
    <name evidence="2" type="ORF">R1flu_021602</name>
</gene>
<evidence type="ECO:0000256" key="1">
    <source>
        <dbReference type="ARBA" id="ARBA00005534"/>
    </source>
</evidence>
<dbReference type="NCBIfam" id="TIGR00149">
    <property type="entry name" value="TIGR00149_YjbQ"/>
    <property type="match status" value="1"/>
</dbReference>
<evidence type="ECO:0000313" key="2">
    <source>
        <dbReference type="EMBL" id="KAL2653474.1"/>
    </source>
</evidence>
<sequence>MWRTVLLLSAENRVSNLGLLDNIRKVKKHFCRATASVYFEFREKVIPPQPIVSVFSPWWYSFRLAAMEALLTSCTSSSVVLAHAITANSFSRAQNPSFSFLLGGTSLKATWGLEASASSQSLESNLRSSRNAKRWSGFVTRCETGNGTVSAVRPTEWVQKQFELPGFSRGCHIITRGIISAVPEIKEFEIGIAHVFVLHTSCSLTINENASPDVPLDMEDTLNRIVPEGRHYRHLDEGLDDMPAHVKASMMGSSLTIPIRGGRLNLGIWQGIWLNEHRNYGGPRSICVTIQGQKRADGRVYK</sequence>
<organism evidence="2 3">
    <name type="scientific">Riccia fluitans</name>
    <dbReference type="NCBI Taxonomy" id="41844"/>
    <lineage>
        <taxon>Eukaryota</taxon>
        <taxon>Viridiplantae</taxon>
        <taxon>Streptophyta</taxon>
        <taxon>Embryophyta</taxon>
        <taxon>Marchantiophyta</taxon>
        <taxon>Marchantiopsida</taxon>
        <taxon>Marchantiidae</taxon>
        <taxon>Marchantiales</taxon>
        <taxon>Ricciaceae</taxon>
        <taxon>Riccia</taxon>
    </lineage>
</organism>
<proteinExistence type="inferred from homology"/>
<dbReference type="PANTHER" id="PTHR30615">
    <property type="entry name" value="UNCHARACTERIZED PROTEIN YJBQ-RELATED"/>
    <property type="match status" value="1"/>
</dbReference>
<dbReference type="InterPro" id="IPR035917">
    <property type="entry name" value="YjbQ-like_sf"/>
</dbReference>
<dbReference type="AlphaFoldDB" id="A0ABD1ZPV5"/>
<evidence type="ECO:0008006" key="4">
    <source>
        <dbReference type="Google" id="ProtNLM"/>
    </source>
</evidence>
<dbReference type="PANTHER" id="PTHR30615:SF8">
    <property type="entry name" value="UPF0047 PROTEIN C4A8.02C"/>
    <property type="match status" value="1"/>
</dbReference>
<dbReference type="InterPro" id="IPR001602">
    <property type="entry name" value="UPF0047_YjbQ-like"/>
</dbReference>
<name>A0ABD1ZPV5_9MARC</name>
<reference evidence="2 3" key="1">
    <citation type="submission" date="2024-09" db="EMBL/GenBank/DDBJ databases">
        <title>Chromosome-scale assembly of Riccia fluitans.</title>
        <authorList>
            <person name="Paukszto L."/>
            <person name="Sawicki J."/>
            <person name="Karawczyk K."/>
            <person name="Piernik-Szablinska J."/>
            <person name="Szczecinska M."/>
            <person name="Mazdziarz M."/>
        </authorList>
    </citation>
    <scope>NUCLEOTIDE SEQUENCE [LARGE SCALE GENOMIC DNA]</scope>
    <source>
        <strain evidence="2">Rf_01</strain>
        <tissue evidence="2">Aerial parts of the thallus</tissue>
    </source>
</reference>
<evidence type="ECO:0000313" key="3">
    <source>
        <dbReference type="Proteomes" id="UP001605036"/>
    </source>
</evidence>
<comment type="similarity">
    <text evidence="1">Belongs to the UPF0047 family.</text>
</comment>
<dbReference type="Pfam" id="PF01894">
    <property type="entry name" value="YjbQ"/>
    <property type="match status" value="1"/>
</dbReference>
<keyword evidence="3" id="KW-1185">Reference proteome</keyword>
<comment type="caution">
    <text evidence="2">The sequence shown here is derived from an EMBL/GenBank/DDBJ whole genome shotgun (WGS) entry which is preliminary data.</text>
</comment>
<dbReference type="EMBL" id="JBHFFA010000001">
    <property type="protein sequence ID" value="KAL2653474.1"/>
    <property type="molecule type" value="Genomic_DNA"/>
</dbReference>
<dbReference type="SUPFAM" id="SSF111038">
    <property type="entry name" value="YjbQ-like"/>
    <property type="match status" value="1"/>
</dbReference>
<dbReference type="Gene3D" id="2.60.120.460">
    <property type="entry name" value="YjbQ-like"/>
    <property type="match status" value="1"/>
</dbReference>
<protein>
    <recommendedName>
        <fullName evidence="4">Secondary thiamine-phosphate synthase enzyme</fullName>
    </recommendedName>
</protein>
<accession>A0ABD1ZPV5</accession>